<dbReference type="Gene3D" id="1.10.443.10">
    <property type="entry name" value="Intergrase catalytic core"/>
    <property type="match status" value="1"/>
</dbReference>
<organism evidence="3 4">
    <name type="scientific">Kibdelosporangium phytohabitans</name>
    <dbReference type="NCBI Taxonomy" id="860235"/>
    <lineage>
        <taxon>Bacteria</taxon>
        <taxon>Bacillati</taxon>
        <taxon>Actinomycetota</taxon>
        <taxon>Actinomycetes</taxon>
        <taxon>Pseudonocardiales</taxon>
        <taxon>Pseudonocardiaceae</taxon>
        <taxon>Kibdelosporangium</taxon>
    </lineage>
</organism>
<dbReference type="PROSITE" id="PS51898">
    <property type="entry name" value="TYR_RECOMBINASE"/>
    <property type="match status" value="1"/>
</dbReference>
<reference evidence="3 4" key="1">
    <citation type="submission" date="2015-07" db="EMBL/GenBank/DDBJ databases">
        <title>Genome sequencing of Kibdelosporangium phytohabitans.</title>
        <authorList>
            <person name="Qin S."/>
            <person name="Xing K."/>
        </authorList>
    </citation>
    <scope>NUCLEOTIDE SEQUENCE [LARGE SCALE GENOMIC DNA]</scope>
    <source>
        <strain evidence="3 4">KLBMP1111</strain>
    </source>
</reference>
<dbReference type="SUPFAM" id="SSF56349">
    <property type="entry name" value="DNA breaking-rejoining enzymes"/>
    <property type="match status" value="1"/>
</dbReference>
<dbReference type="GO" id="GO:0003677">
    <property type="term" value="F:DNA binding"/>
    <property type="evidence" value="ECO:0007669"/>
    <property type="project" value="InterPro"/>
</dbReference>
<dbReference type="Pfam" id="PF00589">
    <property type="entry name" value="Phage_integrase"/>
    <property type="match status" value="1"/>
</dbReference>
<evidence type="ECO:0000313" key="3">
    <source>
        <dbReference type="EMBL" id="ALG07450.1"/>
    </source>
</evidence>
<dbReference type="EMBL" id="CP012752">
    <property type="protein sequence ID" value="ALG07450.1"/>
    <property type="molecule type" value="Genomic_DNA"/>
</dbReference>
<dbReference type="GO" id="GO:0015074">
    <property type="term" value="P:DNA integration"/>
    <property type="evidence" value="ECO:0007669"/>
    <property type="project" value="InterPro"/>
</dbReference>
<keyword evidence="1" id="KW-0233">DNA recombination</keyword>
<dbReference type="GO" id="GO:0006310">
    <property type="term" value="P:DNA recombination"/>
    <property type="evidence" value="ECO:0007669"/>
    <property type="project" value="UniProtKB-KW"/>
</dbReference>
<dbReference type="InterPro" id="IPR011010">
    <property type="entry name" value="DNA_brk_join_enz"/>
</dbReference>
<keyword evidence="4" id="KW-1185">Reference proteome</keyword>
<evidence type="ECO:0000256" key="1">
    <source>
        <dbReference type="ARBA" id="ARBA00023172"/>
    </source>
</evidence>
<accession>A0A0N9HRH3</accession>
<dbReference type="AlphaFoldDB" id="A0A0N9HRH3"/>
<dbReference type="InterPro" id="IPR013762">
    <property type="entry name" value="Integrase-like_cat_sf"/>
</dbReference>
<dbReference type="RefSeq" id="WP_054289418.1">
    <property type="nucleotide sequence ID" value="NZ_CP012752.1"/>
</dbReference>
<name>A0A0N9HRH3_9PSEU</name>
<evidence type="ECO:0000313" key="4">
    <source>
        <dbReference type="Proteomes" id="UP000063699"/>
    </source>
</evidence>
<gene>
    <name evidence="3" type="ORF">AOZ06_11440</name>
</gene>
<dbReference type="KEGG" id="kphy:AOZ06_11440"/>
<dbReference type="STRING" id="860235.AOZ06_11440"/>
<protein>
    <recommendedName>
        <fullName evidence="2">Tyr recombinase domain-containing protein</fullName>
    </recommendedName>
</protein>
<dbReference type="InterPro" id="IPR002104">
    <property type="entry name" value="Integrase_catalytic"/>
</dbReference>
<sequence length="145" mass="16212">MIDQVLVAADKIQSRYRLVVLLAAFGSLRFAEMIGLRRQDLNLDACAVRIDRQAVQPDHSPMFEDDPKSAAGKRPITLPSLLRSEIRTHLDTYVKPDETAWVFLGPKGARPKRNNFHAIWDKARKAAGIPDLHLHEGGADLPPRA</sequence>
<evidence type="ECO:0000259" key="2">
    <source>
        <dbReference type="PROSITE" id="PS51898"/>
    </source>
</evidence>
<feature type="domain" description="Tyr recombinase" evidence="2">
    <location>
        <begin position="1"/>
        <end position="145"/>
    </location>
</feature>
<dbReference type="Proteomes" id="UP000063699">
    <property type="component" value="Chromosome"/>
</dbReference>
<dbReference type="OrthoDB" id="1822491at2"/>
<proteinExistence type="predicted"/>